<proteinExistence type="predicted"/>
<evidence type="ECO:0000313" key="3">
    <source>
        <dbReference type="EMBL" id="GET41398.1"/>
    </source>
</evidence>
<gene>
    <name evidence="3" type="ORF">MiSe_62100</name>
</gene>
<feature type="transmembrane region" description="Helical" evidence="1">
    <location>
        <begin position="49"/>
        <end position="66"/>
    </location>
</feature>
<sequence length="180" mass="20798">MMYLNPMNLLAQIPPHSFVITPPWFWAIAGVSLCMIEFLLAAQKMKKSYKFIALLIGISCFITAITDWQMAEALGFDWRYVMYEEFNVQVMYWMGVSLALVIWVRPTLIKRKNVVIPDATEAKTLTEILPGETGKVLYEGCFWRARCADRFSKIEPNEKVYVLHRDGNTLIVNSEKMFQA</sequence>
<keyword evidence="4" id="KW-1185">Reference proteome</keyword>
<dbReference type="EMBL" id="BLAY01000121">
    <property type="protein sequence ID" value="GET41398.1"/>
    <property type="molecule type" value="Genomic_DNA"/>
</dbReference>
<keyword evidence="1" id="KW-1133">Transmembrane helix</keyword>
<evidence type="ECO:0000256" key="1">
    <source>
        <dbReference type="SAM" id="Phobius"/>
    </source>
</evidence>
<dbReference type="AlphaFoldDB" id="A0AAV3XIJ8"/>
<evidence type="ECO:0000259" key="2">
    <source>
        <dbReference type="Pfam" id="PF01957"/>
    </source>
</evidence>
<dbReference type="Pfam" id="PF01957">
    <property type="entry name" value="NfeD"/>
    <property type="match status" value="1"/>
</dbReference>
<reference evidence="3" key="1">
    <citation type="submission" date="2019-10" db="EMBL/GenBank/DDBJ databases">
        <title>Draft genome sequece of Microseira wollei NIES-4236.</title>
        <authorList>
            <person name="Yamaguchi H."/>
            <person name="Suzuki S."/>
            <person name="Kawachi M."/>
        </authorList>
    </citation>
    <scope>NUCLEOTIDE SEQUENCE</scope>
    <source>
        <strain evidence="3">NIES-4236</strain>
    </source>
</reference>
<dbReference type="Proteomes" id="UP001050975">
    <property type="component" value="Unassembled WGS sequence"/>
</dbReference>
<dbReference type="InterPro" id="IPR002810">
    <property type="entry name" value="NfeD-like_C"/>
</dbReference>
<keyword evidence="1" id="KW-0472">Membrane</keyword>
<dbReference type="SUPFAM" id="SSF141322">
    <property type="entry name" value="NfeD domain-like"/>
    <property type="match status" value="1"/>
</dbReference>
<organism evidence="3 4">
    <name type="scientific">Microseira wollei NIES-4236</name>
    <dbReference type="NCBI Taxonomy" id="2530354"/>
    <lineage>
        <taxon>Bacteria</taxon>
        <taxon>Bacillati</taxon>
        <taxon>Cyanobacteriota</taxon>
        <taxon>Cyanophyceae</taxon>
        <taxon>Oscillatoriophycideae</taxon>
        <taxon>Aerosakkonematales</taxon>
        <taxon>Aerosakkonemataceae</taxon>
        <taxon>Microseira</taxon>
    </lineage>
</organism>
<protein>
    <recommendedName>
        <fullName evidence="2">NfeD-like C-terminal domain-containing protein</fullName>
    </recommendedName>
</protein>
<comment type="caution">
    <text evidence="3">The sequence shown here is derived from an EMBL/GenBank/DDBJ whole genome shotgun (WGS) entry which is preliminary data.</text>
</comment>
<dbReference type="Gene3D" id="2.40.50.140">
    <property type="entry name" value="Nucleic acid-binding proteins"/>
    <property type="match status" value="1"/>
</dbReference>
<keyword evidence="1" id="KW-0812">Transmembrane</keyword>
<feature type="domain" description="NfeD-like C-terminal" evidence="2">
    <location>
        <begin position="130"/>
        <end position="172"/>
    </location>
</feature>
<accession>A0AAV3XIJ8</accession>
<feature type="transmembrane region" description="Helical" evidence="1">
    <location>
        <begin position="86"/>
        <end position="104"/>
    </location>
</feature>
<name>A0AAV3XIJ8_9CYAN</name>
<evidence type="ECO:0000313" key="4">
    <source>
        <dbReference type="Proteomes" id="UP001050975"/>
    </source>
</evidence>
<feature type="transmembrane region" description="Helical" evidence="1">
    <location>
        <begin position="24"/>
        <end position="42"/>
    </location>
</feature>
<dbReference type="InterPro" id="IPR012340">
    <property type="entry name" value="NA-bd_OB-fold"/>
</dbReference>